<sequence length="33" mass="3555">MARSTLHSGEIEWHRPAAAGLTQDSSVSGCWGR</sequence>
<reference evidence="1" key="2">
    <citation type="journal article" date="2015" name="Fish Shellfish Immunol.">
        <title>Early steps in the European eel (Anguilla anguilla)-Vibrio vulnificus interaction in the gills: Role of the RtxA13 toxin.</title>
        <authorList>
            <person name="Callol A."/>
            <person name="Pajuelo D."/>
            <person name="Ebbesson L."/>
            <person name="Teles M."/>
            <person name="MacKenzie S."/>
            <person name="Amaro C."/>
        </authorList>
    </citation>
    <scope>NUCLEOTIDE SEQUENCE</scope>
</reference>
<proteinExistence type="predicted"/>
<organism evidence="1">
    <name type="scientific">Anguilla anguilla</name>
    <name type="common">European freshwater eel</name>
    <name type="synonym">Muraena anguilla</name>
    <dbReference type="NCBI Taxonomy" id="7936"/>
    <lineage>
        <taxon>Eukaryota</taxon>
        <taxon>Metazoa</taxon>
        <taxon>Chordata</taxon>
        <taxon>Craniata</taxon>
        <taxon>Vertebrata</taxon>
        <taxon>Euteleostomi</taxon>
        <taxon>Actinopterygii</taxon>
        <taxon>Neopterygii</taxon>
        <taxon>Teleostei</taxon>
        <taxon>Anguilliformes</taxon>
        <taxon>Anguillidae</taxon>
        <taxon>Anguilla</taxon>
    </lineage>
</organism>
<dbReference type="EMBL" id="GBXM01044023">
    <property type="protein sequence ID" value="JAH64554.1"/>
    <property type="molecule type" value="Transcribed_RNA"/>
</dbReference>
<reference evidence="1" key="1">
    <citation type="submission" date="2014-11" db="EMBL/GenBank/DDBJ databases">
        <authorList>
            <person name="Amaro Gonzalez C."/>
        </authorList>
    </citation>
    <scope>NUCLEOTIDE SEQUENCE</scope>
</reference>
<accession>A0A0E9UFB4</accession>
<evidence type="ECO:0000313" key="1">
    <source>
        <dbReference type="EMBL" id="JAH64554.1"/>
    </source>
</evidence>
<protein>
    <submittedName>
        <fullName evidence="1">Uncharacterized protein</fullName>
    </submittedName>
</protein>
<name>A0A0E9UFB4_ANGAN</name>
<dbReference type="AlphaFoldDB" id="A0A0E9UFB4"/>
<dbReference type="EMBL" id="GBXM01049424">
    <property type="protein sequence ID" value="JAH59153.1"/>
    <property type="molecule type" value="Transcribed_RNA"/>
</dbReference>